<sequence length="80" mass="8931">MFSTETTHLDSHRRPQQPPTWTTAGGNSTHPSSSIFNCNYNPFSYFFPLSIYLIFLSPLTCWSGVVVTDDVLSEKCVAAI</sequence>
<name>A0A822YLG1_NELNU</name>
<accession>A0A822YLG1</accession>
<dbReference type="Proteomes" id="UP000607653">
    <property type="component" value="Unassembled WGS sequence"/>
</dbReference>
<reference evidence="2 3" key="1">
    <citation type="journal article" date="2020" name="Mol. Biol. Evol.">
        <title>Distinct Expression and Methylation Patterns for Genes with Different Fates following a Single Whole-Genome Duplication in Flowering Plants.</title>
        <authorList>
            <person name="Shi T."/>
            <person name="Rahmani R.S."/>
            <person name="Gugger P.F."/>
            <person name="Wang M."/>
            <person name="Li H."/>
            <person name="Zhang Y."/>
            <person name="Li Z."/>
            <person name="Wang Q."/>
            <person name="Van de Peer Y."/>
            <person name="Marchal K."/>
            <person name="Chen J."/>
        </authorList>
    </citation>
    <scope>NUCLEOTIDE SEQUENCE [LARGE SCALE GENOMIC DNA]</scope>
    <source>
        <tissue evidence="2">Leaf</tissue>
    </source>
</reference>
<protein>
    <submittedName>
        <fullName evidence="2">Uncharacterized protein</fullName>
    </submittedName>
</protein>
<feature type="compositionally biased region" description="Polar residues" evidence="1">
    <location>
        <begin position="19"/>
        <end position="29"/>
    </location>
</feature>
<feature type="region of interest" description="Disordered" evidence="1">
    <location>
        <begin position="1"/>
        <end position="29"/>
    </location>
</feature>
<proteinExistence type="predicted"/>
<keyword evidence="3" id="KW-1185">Reference proteome</keyword>
<comment type="caution">
    <text evidence="2">The sequence shown here is derived from an EMBL/GenBank/DDBJ whole genome shotgun (WGS) entry which is preliminary data.</text>
</comment>
<dbReference type="AlphaFoldDB" id="A0A822YLG1"/>
<evidence type="ECO:0000256" key="1">
    <source>
        <dbReference type="SAM" id="MobiDB-lite"/>
    </source>
</evidence>
<organism evidence="2 3">
    <name type="scientific">Nelumbo nucifera</name>
    <name type="common">Sacred lotus</name>
    <dbReference type="NCBI Taxonomy" id="4432"/>
    <lineage>
        <taxon>Eukaryota</taxon>
        <taxon>Viridiplantae</taxon>
        <taxon>Streptophyta</taxon>
        <taxon>Embryophyta</taxon>
        <taxon>Tracheophyta</taxon>
        <taxon>Spermatophyta</taxon>
        <taxon>Magnoliopsida</taxon>
        <taxon>Proteales</taxon>
        <taxon>Nelumbonaceae</taxon>
        <taxon>Nelumbo</taxon>
    </lineage>
</organism>
<dbReference type="EMBL" id="DUZY01000003">
    <property type="protein sequence ID" value="DAD33420.1"/>
    <property type="molecule type" value="Genomic_DNA"/>
</dbReference>
<gene>
    <name evidence="2" type="ORF">HUJ06_012271</name>
</gene>
<evidence type="ECO:0000313" key="3">
    <source>
        <dbReference type="Proteomes" id="UP000607653"/>
    </source>
</evidence>
<evidence type="ECO:0000313" key="2">
    <source>
        <dbReference type="EMBL" id="DAD33420.1"/>
    </source>
</evidence>